<dbReference type="AlphaFoldDB" id="A0A1D7VES3"/>
<organism evidence="2 3">
    <name type="scientific">Streptomyces lydicus</name>
    <dbReference type="NCBI Taxonomy" id="47763"/>
    <lineage>
        <taxon>Bacteria</taxon>
        <taxon>Bacillati</taxon>
        <taxon>Actinomycetota</taxon>
        <taxon>Actinomycetes</taxon>
        <taxon>Kitasatosporales</taxon>
        <taxon>Streptomycetaceae</taxon>
        <taxon>Streptomyces</taxon>
    </lineage>
</organism>
<gene>
    <name evidence="2" type="ORF">SL103_01365</name>
</gene>
<sequence>MRTVPPVSRPRPPTLGHRAGRCRDHFPRRSTAAQDASATPPATANTEGQAPIFFASGCDPANAATYTPLNAAAVFVPAFFCHPLAATAPAAASAAPPNGRFLVQRATP</sequence>
<evidence type="ECO:0000256" key="1">
    <source>
        <dbReference type="SAM" id="MobiDB-lite"/>
    </source>
</evidence>
<dbReference type="EMBL" id="CP017157">
    <property type="protein sequence ID" value="AOP45068.1"/>
    <property type="molecule type" value="Genomic_DNA"/>
</dbReference>
<dbReference type="Proteomes" id="UP000094094">
    <property type="component" value="Chromosome"/>
</dbReference>
<name>A0A1D7VES3_9ACTN</name>
<accession>A0A1D7VES3</accession>
<reference evidence="2 3" key="1">
    <citation type="submission" date="2016-09" db="EMBL/GenBank/DDBJ databases">
        <title>Complete genome sequencing of Streptomyces lydicus 103 and metabolic pathways analysis of antibiotic biosynthesis.</title>
        <authorList>
            <person name="Jia N."/>
            <person name="Ding M.-Z."/>
            <person name="Gao F."/>
            <person name="Yuan Y.-J."/>
        </authorList>
    </citation>
    <scope>NUCLEOTIDE SEQUENCE [LARGE SCALE GENOMIC DNA]</scope>
    <source>
        <strain evidence="2 3">103</strain>
    </source>
</reference>
<keyword evidence="3" id="KW-1185">Reference proteome</keyword>
<evidence type="ECO:0000313" key="3">
    <source>
        <dbReference type="Proteomes" id="UP000094094"/>
    </source>
</evidence>
<dbReference type="KEGG" id="slc:SL103_01365"/>
<proteinExistence type="predicted"/>
<feature type="compositionally biased region" description="Polar residues" evidence="1">
    <location>
        <begin position="31"/>
        <end position="46"/>
    </location>
</feature>
<protein>
    <submittedName>
        <fullName evidence="2">Uncharacterized protein</fullName>
    </submittedName>
</protein>
<evidence type="ECO:0000313" key="2">
    <source>
        <dbReference type="EMBL" id="AOP45068.1"/>
    </source>
</evidence>
<feature type="region of interest" description="Disordered" evidence="1">
    <location>
        <begin position="1"/>
        <end position="46"/>
    </location>
</feature>